<proteinExistence type="predicted"/>
<accession>A0ABP7FNA5</accession>
<reference evidence="3" key="1">
    <citation type="journal article" date="2019" name="Int. J. Syst. Evol. Microbiol.">
        <title>The Global Catalogue of Microorganisms (GCM) 10K type strain sequencing project: providing services to taxonomists for standard genome sequencing and annotation.</title>
        <authorList>
            <consortium name="The Broad Institute Genomics Platform"/>
            <consortium name="The Broad Institute Genome Sequencing Center for Infectious Disease"/>
            <person name="Wu L."/>
            <person name="Ma J."/>
        </authorList>
    </citation>
    <scope>NUCLEOTIDE SEQUENCE [LARGE SCALE GENOMIC DNA]</scope>
    <source>
        <strain evidence="3">JCM 30846</strain>
    </source>
</reference>
<evidence type="ECO:0000313" key="2">
    <source>
        <dbReference type="EMBL" id="GAA3742411.1"/>
    </source>
</evidence>
<sequence length="114" mass="11606">MALAFLDSIRARFPRAGPVADPVPPDELPGLLTGPRGPSPATRSLHTEHDPVRPASGGGGGGGCNAYPLPVRNTTASPEEPAVRSGPAPRSAARSPRPRVGPGHCLALVRTLPA</sequence>
<evidence type="ECO:0000313" key="3">
    <source>
        <dbReference type="Proteomes" id="UP001499884"/>
    </source>
</evidence>
<protein>
    <submittedName>
        <fullName evidence="2">Uncharacterized protein</fullName>
    </submittedName>
</protein>
<organism evidence="2 3">
    <name type="scientific">Streptomyces tremellae</name>
    <dbReference type="NCBI Taxonomy" id="1124239"/>
    <lineage>
        <taxon>Bacteria</taxon>
        <taxon>Bacillati</taxon>
        <taxon>Actinomycetota</taxon>
        <taxon>Actinomycetes</taxon>
        <taxon>Kitasatosporales</taxon>
        <taxon>Streptomycetaceae</taxon>
        <taxon>Streptomyces</taxon>
    </lineage>
</organism>
<feature type="region of interest" description="Disordered" evidence="1">
    <location>
        <begin position="13"/>
        <end position="104"/>
    </location>
</feature>
<comment type="caution">
    <text evidence="2">The sequence shown here is derived from an EMBL/GenBank/DDBJ whole genome shotgun (WGS) entry which is preliminary data.</text>
</comment>
<feature type="compositionally biased region" description="Low complexity" evidence="1">
    <location>
        <begin position="83"/>
        <end position="103"/>
    </location>
</feature>
<gene>
    <name evidence="2" type="ORF">GCM10023082_44060</name>
</gene>
<name>A0ABP7FNA5_9ACTN</name>
<dbReference type="EMBL" id="BAABEP010000034">
    <property type="protein sequence ID" value="GAA3742411.1"/>
    <property type="molecule type" value="Genomic_DNA"/>
</dbReference>
<evidence type="ECO:0000256" key="1">
    <source>
        <dbReference type="SAM" id="MobiDB-lite"/>
    </source>
</evidence>
<keyword evidence="3" id="KW-1185">Reference proteome</keyword>
<dbReference type="Proteomes" id="UP001499884">
    <property type="component" value="Unassembled WGS sequence"/>
</dbReference>